<organism evidence="1 2">
    <name type="scientific">Geobacillus stearothermophilus</name>
    <name type="common">Bacillus stearothermophilus</name>
    <dbReference type="NCBI Taxonomy" id="1422"/>
    <lineage>
        <taxon>Bacteria</taxon>
        <taxon>Bacillati</taxon>
        <taxon>Bacillota</taxon>
        <taxon>Bacilli</taxon>
        <taxon>Bacillales</taxon>
        <taxon>Anoxybacillaceae</taxon>
        <taxon>Geobacillus</taxon>
    </lineage>
</organism>
<accession>A0A150MFZ5</accession>
<protein>
    <submittedName>
        <fullName evidence="1">Uncharacterized protein</fullName>
    </submittedName>
</protein>
<sequence length="40" mass="4496">MQQAFLIFRMPKGKSAHTATRADRTLCASFHDCEIGRKTA</sequence>
<evidence type="ECO:0000313" key="2">
    <source>
        <dbReference type="Proteomes" id="UP000075424"/>
    </source>
</evidence>
<evidence type="ECO:0000313" key="1">
    <source>
        <dbReference type="EMBL" id="KYD23348.1"/>
    </source>
</evidence>
<dbReference type="PATRIC" id="fig|1422.18.peg.851"/>
<proteinExistence type="predicted"/>
<reference evidence="1 2" key="1">
    <citation type="submission" date="2016-01" db="EMBL/GenBank/DDBJ databases">
        <title>Draft Genome Sequences of Seven Thermophilic Sporeformers Isolated from Foods.</title>
        <authorList>
            <person name="Berendsen E.M."/>
            <person name="Wells-Bennik M.H."/>
            <person name="Krawcyk A.O."/>
            <person name="De Jong A."/>
            <person name="Holsappel S."/>
            <person name="Eijlander R.T."/>
            <person name="Kuipers O.P."/>
        </authorList>
    </citation>
    <scope>NUCLEOTIDE SEQUENCE [LARGE SCALE GENOMIC DNA]</scope>
    <source>
        <strain evidence="1 2">B4109</strain>
    </source>
</reference>
<name>A0A150MFZ5_GEOSE</name>
<comment type="caution">
    <text evidence="1">The sequence shown here is derived from an EMBL/GenBank/DDBJ whole genome shotgun (WGS) entry which is preliminary data.</text>
</comment>
<gene>
    <name evidence="1" type="ORF">B4109_2316</name>
</gene>
<dbReference type="EMBL" id="LQYV01000112">
    <property type="protein sequence ID" value="KYD23348.1"/>
    <property type="molecule type" value="Genomic_DNA"/>
</dbReference>
<dbReference type="Proteomes" id="UP000075424">
    <property type="component" value="Unassembled WGS sequence"/>
</dbReference>
<dbReference type="AlphaFoldDB" id="A0A150MFZ5"/>